<accession>A0A5S3PC60</accession>
<feature type="region of interest" description="Disordered" evidence="1">
    <location>
        <begin position="1"/>
        <end position="40"/>
    </location>
</feature>
<keyword evidence="2" id="KW-1133">Transmembrane helix</keyword>
<proteinExistence type="predicted"/>
<protein>
    <submittedName>
        <fullName evidence="3">Uncharacterized protein</fullName>
    </submittedName>
</protein>
<evidence type="ECO:0000256" key="2">
    <source>
        <dbReference type="SAM" id="Phobius"/>
    </source>
</evidence>
<dbReference type="OrthoDB" id="7499632at2"/>
<feature type="compositionally biased region" description="Low complexity" evidence="1">
    <location>
        <begin position="23"/>
        <end position="36"/>
    </location>
</feature>
<keyword evidence="2" id="KW-0472">Membrane</keyword>
<dbReference type="AlphaFoldDB" id="A0A5S3PC60"/>
<gene>
    <name evidence="3" type="ORF">FEV51_05390</name>
</gene>
<feature type="transmembrane region" description="Helical" evidence="2">
    <location>
        <begin position="47"/>
        <end position="67"/>
    </location>
</feature>
<dbReference type="Proteomes" id="UP000309668">
    <property type="component" value="Unassembled WGS sequence"/>
</dbReference>
<keyword evidence="2" id="KW-0812">Transmembrane</keyword>
<evidence type="ECO:0000313" key="4">
    <source>
        <dbReference type="Proteomes" id="UP000309668"/>
    </source>
</evidence>
<dbReference type="RefSeq" id="WP_138616732.1">
    <property type="nucleotide sequence ID" value="NZ_VCAO01000002.1"/>
</dbReference>
<organism evidence="3 4">
    <name type="scientific">Qipengyuania marisflavi</name>
    <dbReference type="NCBI Taxonomy" id="2486356"/>
    <lineage>
        <taxon>Bacteria</taxon>
        <taxon>Pseudomonadati</taxon>
        <taxon>Pseudomonadota</taxon>
        <taxon>Alphaproteobacteria</taxon>
        <taxon>Sphingomonadales</taxon>
        <taxon>Erythrobacteraceae</taxon>
        <taxon>Qipengyuania</taxon>
    </lineage>
</organism>
<comment type="caution">
    <text evidence="3">The sequence shown here is derived from an EMBL/GenBank/DDBJ whole genome shotgun (WGS) entry which is preliminary data.</text>
</comment>
<keyword evidence="4" id="KW-1185">Reference proteome</keyword>
<evidence type="ECO:0000256" key="1">
    <source>
        <dbReference type="SAM" id="MobiDB-lite"/>
    </source>
</evidence>
<name>A0A5S3PC60_9SPHN</name>
<reference evidence="3 4" key="1">
    <citation type="submission" date="2019-05" db="EMBL/GenBank/DDBJ databases">
        <title>Erythrobacter marisflavi sp. nov., isolated from isolated from water of an estuary environment.</title>
        <authorList>
            <person name="Yoon J.-H."/>
        </authorList>
    </citation>
    <scope>NUCLEOTIDE SEQUENCE [LARGE SCALE GENOMIC DNA]</scope>
    <source>
        <strain evidence="3 4">KEM-5</strain>
    </source>
</reference>
<evidence type="ECO:0000313" key="3">
    <source>
        <dbReference type="EMBL" id="TMM48829.1"/>
    </source>
</evidence>
<sequence>MTPAEPLPLPSDTGAPMPPPIPTDATTPTDPAFTLPIDDTESEDSNWPLLAALAALAALLAAGFAFWRRRQASRPPPEIEKPVVAGATARPAAPADQTVILRAEAVKLTRSVAFATLKYRLTLINRTHAALKDVTVGADIVSAHAQSPVDQQVANSGTAIETRHTIARVSPSQSMTIEGQVQMPLAQAQIIHQGRLPLLVPLLRVRVDGAGDGALVKTFVIGQGVPGGGRLQPFRLDDAPRSYDAVAQRELA</sequence>
<dbReference type="EMBL" id="VCAO01000002">
    <property type="protein sequence ID" value="TMM48829.1"/>
    <property type="molecule type" value="Genomic_DNA"/>
</dbReference>